<dbReference type="SUPFAM" id="SSF52833">
    <property type="entry name" value="Thioredoxin-like"/>
    <property type="match status" value="1"/>
</dbReference>
<name>A0A091XV44_OPIHO</name>
<dbReference type="PANTHER" id="PTHR11571">
    <property type="entry name" value="GLUTATHIONE S-TRANSFERASE"/>
    <property type="match status" value="1"/>
</dbReference>
<dbReference type="PRINTS" id="PR01266">
    <property type="entry name" value="GSTRNSFRASEA"/>
</dbReference>
<dbReference type="SFLD" id="SFLDG01205">
    <property type="entry name" value="AMPS.1"/>
    <property type="match status" value="1"/>
</dbReference>
<dbReference type="InterPro" id="IPR004045">
    <property type="entry name" value="Glutathione_S-Trfase_N"/>
</dbReference>
<dbReference type="InterPro" id="IPR036249">
    <property type="entry name" value="Thioredoxin-like_sf"/>
</dbReference>
<dbReference type="SFLD" id="SFLDS00019">
    <property type="entry name" value="Glutathione_Transferase_(cytos"/>
    <property type="match status" value="1"/>
</dbReference>
<gene>
    <name evidence="6" type="ORF">N306_08741</name>
</gene>
<dbReference type="OrthoDB" id="414243at2759"/>
<comment type="similarity">
    <text evidence="1">Belongs to the GST superfamily. Alpha family.</text>
</comment>
<dbReference type="InterPro" id="IPR036282">
    <property type="entry name" value="Glutathione-S-Trfase_C_sf"/>
</dbReference>
<dbReference type="Pfam" id="PF14497">
    <property type="entry name" value="GST_C_3"/>
    <property type="match status" value="1"/>
</dbReference>
<dbReference type="PROSITE" id="PS50404">
    <property type="entry name" value="GST_NTER"/>
    <property type="match status" value="1"/>
</dbReference>
<sequence length="221" mass="25429">MSGKPKLHYFNGRGRMEPIRWLLAAAGVEFEECFLETKDDLIKLQKGGSLLFQQVPMVEIDGMKMVQTRAISNYIATKYNLYGKDLKERALIDMYVEGLLDLYELLMTHNFQPADKKEQHLATIVDKATNRYFPVYEKVLRDHGQDFLVGKQLSKGDVLLLETLLMAEECKPDILAKFPLLQSFKARISNIPTIKKFLQPGSQRKPPTQEKDVPKVIKIFH</sequence>
<dbReference type="CDD" id="cd03208">
    <property type="entry name" value="GST_C_Alpha"/>
    <property type="match status" value="1"/>
</dbReference>
<evidence type="ECO:0000313" key="6">
    <source>
        <dbReference type="EMBL" id="KFR16771.1"/>
    </source>
</evidence>
<dbReference type="InterPro" id="IPR004046">
    <property type="entry name" value="GST_C"/>
</dbReference>
<dbReference type="STRING" id="30419.A0A091XV44"/>
<accession>A0A091XV44</accession>
<evidence type="ECO:0000256" key="3">
    <source>
        <dbReference type="ARBA" id="ARBA00022679"/>
    </source>
</evidence>
<keyword evidence="7" id="KW-1185">Reference proteome</keyword>
<dbReference type="Gene3D" id="3.40.30.10">
    <property type="entry name" value="Glutaredoxin"/>
    <property type="match status" value="1"/>
</dbReference>
<dbReference type="InterPro" id="IPR050213">
    <property type="entry name" value="GST_superfamily"/>
</dbReference>
<evidence type="ECO:0000313" key="7">
    <source>
        <dbReference type="Proteomes" id="UP000053605"/>
    </source>
</evidence>
<feature type="domain" description="GST C-terminal" evidence="5">
    <location>
        <begin position="85"/>
        <end position="208"/>
    </location>
</feature>
<dbReference type="GO" id="GO:0006805">
    <property type="term" value="P:xenobiotic metabolic process"/>
    <property type="evidence" value="ECO:0007669"/>
    <property type="project" value="TreeGrafter"/>
</dbReference>
<dbReference type="SUPFAM" id="SSF47616">
    <property type="entry name" value="GST C-terminal domain-like"/>
    <property type="match status" value="1"/>
</dbReference>
<dbReference type="SFLD" id="SFLDG00363">
    <property type="entry name" value="AMPS_(cytGST):_Alpha-__Mu-__Pi"/>
    <property type="match status" value="1"/>
</dbReference>
<dbReference type="KEGG" id="oha:104336483"/>
<dbReference type="PhylomeDB" id="A0A091XV44"/>
<dbReference type="Pfam" id="PF02798">
    <property type="entry name" value="GST_N"/>
    <property type="match status" value="1"/>
</dbReference>
<dbReference type="PANTHER" id="PTHR11571:SF107">
    <property type="entry name" value="GLUTATHIONE S-TRANSFERASE A1"/>
    <property type="match status" value="1"/>
</dbReference>
<proteinExistence type="inferred from homology"/>
<evidence type="ECO:0000259" key="4">
    <source>
        <dbReference type="PROSITE" id="PS50404"/>
    </source>
</evidence>
<evidence type="ECO:0000259" key="5">
    <source>
        <dbReference type="PROSITE" id="PS50405"/>
    </source>
</evidence>
<keyword evidence="3 6" id="KW-0808">Transferase</keyword>
<dbReference type="Gene3D" id="1.20.1050.10">
    <property type="match status" value="1"/>
</dbReference>
<dbReference type="Proteomes" id="UP000053605">
    <property type="component" value="Unassembled WGS sequence"/>
</dbReference>
<dbReference type="EC" id="2.5.1.18" evidence="2"/>
<dbReference type="PROSITE" id="PS50405">
    <property type="entry name" value="GST_CTER"/>
    <property type="match status" value="1"/>
</dbReference>
<dbReference type="EMBL" id="KK736022">
    <property type="protein sequence ID" value="KFR16771.1"/>
    <property type="molecule type" value="Genomic_DNA"/>
</dbReference>
<dbReference type="InterPro" id="IPR003080">
    <property type="entry name" value="GST_alpha"/>
</dbReference>
<dbReference type="InterPro" id="IPR010987">
    <property type="entry name" value="Glutathione-S-Trfase_C-like"/>
</dbReference>
<organism evidence="6 7">
    <name type="scientific">Opisthocomus hoazin</name>
    <name type="common">Hoatzin</name>
    <name type="synonym">Phasianus hoazin</name>
    <dbReference type="NCBI Taxonomy" id="30419"/>
    <lineage>
        <taxon>Eukaryota</taxon>
        <taxon>Metazoa</taxon>
        <taxon>Chordata</taxon>
        <taxon>Craniata</taxon>
        <taxon>Vertebrata</taxon>
        <taxon>Euteleostomi</taxon>
        <taxon>Archelosauria</taxon>
        <taxon>Archosauria</taxon>
        <taxon>Dinosauria</taxon>
        <taxon>Saurischia</taxon>
        <taxon>Theropoda</taxon>
        <taxon>Coelurosauria</taxon>
        <taxon>Aves</taxon>
        <taxon>Neognathae</taxon>
        <taxon>Neoaves</taxon>
        <taxon>Opisthocomiformes</taxon>
        <taxon>Opisthocomidae</taxon>
        <taxon>Opisthocomus</taxon>
    </lineage>
</organism>
<evidence type="ECO:0000256" key="2">
    <source>
        <dbReference type="ARBA" id="ARBA00012452"/>
    </source>
</evidence>
<reference evidence="6 7" key="1">
    <citation type="submission" date="2014-04" db="EMBL/GenBank/DDBJ databases">
        <title>Genome evolution of avian class.</title>
        <authorList>
            <person name="Zhang G."/>
            <person name="Li C."/>
        </authorList>
    </citation>
    <scope>NUCLEOTIDE SEQUENCE [LARGE SCALE GENOMIC DNA]</scope>
    <source>
        <strain evidence="6">BGI_N306</strain>
    </source>
</reference>
<evidence type="ECO:0000256" key="1">
    <source>
        <dbReference type="ARBA" id="ARBA00011055"/>
    </source>
</evidence>
<dbReference type="GO" id="GO:0004364">
    <property type="term" value="F:glutathione transferase activity"/>
    <property type="evidence" value="ECO:0007669"/>
    <property type="project" value="UniProtKB-EC"/>
</dbReference>
<protein>
    <recommendedName>
        <fullName evidence="2">glutathione transferase</fullName>
        <ecNumber evidence="2">2.5.1.18</ecNumber>
    </recommendedName>
</protein>
<feature type="domain" description="GST N-terminal" evidence="4">
    <location>
        <begin position="3"/>
        <end position="83"/>
    </location>
</feature>
<dbReference type="AlphaFoldDB" id="A0A091XV44"/>
<dbReference type="FunFam" id="1.20.1050.10:FF:000005">
    <property type="entry name" value="Glutathione S-transferase A1"/>
    <property type="match status" value="1"/>
</dbReference>
<dbReference type="InterPro" id="IPR040079">
    <property type="entry name" value="Glutathione_S-Trfase"/>
</dbReference>
<dbReference type="GO" id="GO:0006749">
    <property type="term" value="P:glutathione metabolic process"/>
    <property type="evidence" value="ECO:0007669"/>
    <property type="project" value="TreeGrafter"/>
</dbReference>